<accession>A0AAX1XES8</accession>
<dbReference type="KEGG" id="bmai:DM57_12095"/>
<proteinExistence type="predicted"/>
<gene>
    <name evidence="1" type="ORF">EGT70_02925</name>
</gene>
<protein>
    <submittedName>
        <fullName evidence="1">Uncharacterized protein</fullName>
    </submittedName>
</protein>
<comment type="caution">
    <text evidence="1">The sequence shown here is derived from an EMBL/GenBank/DDBJ whole genome shotgun (WGS) entry which is preliminary data.</text>
</comment>
<dbReference type="AlphaFoldDB" id="A0AAX1XES8"/>
<organism evidence="1 2">
    <name type="scientific">Burkholderia mallei</name>
    <name type="common">Pseudomonas mallei</name>
    <dbReference type="NCBI Taxonomy" id="13373"/>
    <lineage>
        <taxon>Bacteria</taxon>
        <taxon>Pseudomonadati</taxon>
        <taxon>Pseudomonadota</taxon>
        <taxon>Betaproteobacteria</taxon>
        <taxon>Burkholderiales</taxon>
        <taxon>Burkholderiaceae</taxon>
        <taxon>Burkholderia</taxon>
        <taxon>pseudomallei group</taxon>
    </lineage>
</organism>
<reference evidence="2" key="1">
    <citation type="submission" date="2018-10" db="EMBL/GenBank/DDBJ databases">
        <title>FDA dAtabase for Regulatory Grade micrObial Sequences (FDA-ARGOS): Supporting development and validation of Infectious Disease Dx tests.</title>
        <authorList>
            <person name="Minogue T."/>
            <person name="Wolcott M."/>
            <person name="Wasieloski L."/>
            <person name="Aguilar W."/>
            <person name="Moore D."/>
            <person name="Jaissle J."/>
            <person name="Tallon L."/>
            <person name="Sadzewicz L."/>
            <person name="Zhao X."/>
            <person name="Vavikolanu K."/>
            <person name="Mehta A."/>
            <person name="Aluvathingal J."/>
            <person name="Nadendla S."/>
            <person name="Yan Y."/>
            <person name="Sichtig H."/>
        </authorList>
    </citation>
    <scope>NUCLEOTIDE SEQUENCE [LARGE SCALE GENOMIC DNA]</scope>
    <source>
        <strain evidence="2">FDAARGOS_588</strain>
    </source>
</reference>
<evidence type="ECO:0000313" key="2">
    <source>
        <dbReference type="Proteomes" id="UP000269379"/>
    </source>
</evidence>
<name>A0AAX1XES8_BURML</name>
<dbReference type="Proteomes" id="UP000269379">
    <property type="component" value="Unassembled WGS sequence"/>
</dbReference>
<dbReference type="EMBL" id="RKJW01000001">
    <property type="protein sequence ID" value="RPA30058.1"/>
    <property type="molecule type" value="Genomic_DNA"/>
</dbReference>
<evidence type="ECO:0000313" key="1">
    <source>
        <dbReference type="EMBL" id="RPA30058.1"/>
    </source>
</evidence>
<sequence>MSRRGRPRASAGRPRSARYFALAIIEGPGFPARAEEGMCARAVAQCERPRRRPAHTRACAAGRACARRA</sequence>